<proteinExistence type="predicted"/>
<accession>A0AAU9MWW6</accession>
<keyword evidence="2" id="KW-1185">Reference proteome</keyword>
<gene>
    <name evidence="1" type="ORF">LVIROSA_LOCUS16848</name>
</gene>
<sequence length="108" mass="12032">MKMRRSFVKSFGPIRSAFLHHGEKISTGVAKRSYVNNGNFNTSSYNMCKCGLPSYMFSRISSSNAAADMVLLKKVRPMVPEMAKLYMRGLSGLYRGITSFIGFSAPVF</sequence>
<dbReference type="EMBL" id="CAKMRJ010003334">
    <property type="protein sequence ID" value="CAH1430036.1"/>
    <property type="molecule type" value="Genomic_DNA"/>
</dbReference>
<organism evidence="1 2">
    <name type="scientific">Lactuca virosa</name>
    <dbReference type="NCBI Taxonomy" id="75947"/>
    <lineage>
        <taxon>Eukaryota</taxon>
        <taxon>Viridiplantae</taxon>
        <taxon>Streptophyta</taxon>
        <taxon>Embryophyta</taxon>
        <taxon>Tracheophyta</taxon>
        <taxon>Spermatophyta</taxon>
        <taxon>Magnoliopsida</taxon>
        <taxon>eudicotyledons</taxon>
        <taxon>Gunneridae</taxon>
        <taxon>Pentapetalae</taxon>
        <taxon>asterids</taxon>
        <taxon>campanulids</taxon>
        <taxon>Asterales</taxon>
        <taxon>Asteraceae</taxon>
        <taxon>Cichorioideae</taxon>
        <taxon>Cichorieae</taxon>
        <taxon>Lactucinae</taxon>
        <taxon>Lactuca</taxon>
    </lineage>
</organism>
<reference evidence="1 2" key="1">
    <citation type="submission" date="2022-01" db="EMBL/GenBank/DDBJ databases">
        <authorList>
            <person name="Xiong W."/>
            <person name="Schranz E."/>
        </authorList>
    </citation>
    <scope>NUCLEOTIDE SEQUENCE [LARGE SCALE GENOMIC DNA]</scope>
</reference>
<comment type="caution">
    <text evidence="1">The sequence shown here is derived from an EMBL/GenBank/DDBJ whole genome shotgun (WGS) entry which is preliminary data.</text>
</comment>
<name>A0AAU9MWW6_9ASTR</name>
<dbReference type="Proteomes" id="UP001157418">
    <property type="component" value="Unassembled WGS sequence"/>
</dbReference>
<evidence type="ECO:0000313" key="2">
    <source>
        <dbReference type="Proteomes" id="UP001157418"/>
    </source>
</evidence>
<evidence type="ECO:0008006" key="3">
    <source>
        <dbReference type="Google" id="ProtNLM"/>
    </source>
</evidence>
<evidence type="ECO:0000313" key="1">
    <source>
        <dbReference type="EMBL" id="CAH1430036.1"/>
    </source>
</evidence>
<dbReference type="AlphaFoldDB" id="A0AAU9MWW6"/>
<protein>
    <recommendedName>
        <fullName evidence="3">ADP,ATP carrier protein</fullName>
    </recommendedName>
</protein>